<dbReference type="PANTHER" id="PTHR35596:SF1">
    <property type="entry name" value="MICROBIAL-TYPE PARG CATALYTIC DOMAIN-CONTAINING PROTEIN"/>
    <property type="match status" value="1"/>
</dbReference>
<gene>
    <name evidence="2" type="ORF">JYZ213_LOCUS43654</name>
    <name evidence="3" type="ORF">OXD698_LOCUS25533</name>
</gene>
<dbReference type="EMBL" id="CAJOAZ010002451">
    <property type="protein sequence ID" value="CAF3930222.1"/>
    <property type="molecule type" value="Genomic_DNA"/>
</dbReference>
<dbReference type="PANTHER" id="PTHR35596">
    <property type="entry name" value="DUF2263 DOMAIN-CONTAINING PROTEIN"/>
    <property type="match status" value="1"/>
</dbReference>
<protein>
    <recommendedName>
        <fullName evidence="1">Microbial-type PARG catalytic domain-containing protein</fullName>
    </recommendedName>
</protein>
<dbReference type="EMBL" id="CAJNOG010002418">
    <property type="protein sequence ID" value="CAF1504091.1"/>
    <property type="molecule type" value="Genomic_DNA"/>
</dbReference>
<dbReference type="InterPro" id="IPR019261">
    <property type="entry name" value="PARG_cat_microbial"/>
</dbReference>
<dbReference type="AlphaFoldDB" id="A0A815TK37"/>
<dbReference type="InterPro" id="IPR043472">
    <property type="entry name" value="Macro_dom-like"/>
</dbReference>
<accession>A0A815TK37</accession>
<evidence type="ECO:0000313" key="3">
    <source>
        <dbReference type="EMBL" id="CAF3930222.1"/>
    </source>
</evidence>
<proteinExistence type="predicted"/>
<dbReference type="Pfam" id="PF10021">
    <property type="entry name" value="PARG_cat_microb"/>
    <property type="match status" value="1"/>
</dbReference>
<sequence>MTHRTAYIPLHALRKIDIQSILSIALPSQMNENENKRRYDYHNSRRTMLHFLLSMFETPNNQQLMNLINECNPRIDWDSIKNTYMDLKTKPEPYQEQYHAEKFDDYWEENYANRPGPRQSQQYILKYREKGFQPEELKLYWNYQEIESLHKNGYFNPITDTDTKEALKAKPVDKRANFGAVKFHQSGIEKAVFKVEKGRQIIVLDFADERMPGGYFLENARTQEEVILFNSDGYRALLDLKYKTMDGGYILPEYGLAYIKQVRFFQKPEQKNPQQEKTQQEEPLQERVTDLIVAACYDLSGAGEGLYKPPSHGDYVDLYDRTKQKFRAIIASAVANTEGDGSSTCLLLGPIGTGAFGNDEDMIAEIFCEILNNPLMGSKEAIRYAFEQIWFVSIDRLDVFEEVFAEKDKLNSSSKQ</sequence>
<dbReference type="Proteomes" id="UP000663844">
    <property type="component" value="Unassembled WGS sequence"/>
</dbReference>
<feature type="domain" description="Microbial-type PARG catalytic" evidence="1">
    <location>
        <begin position="192"/>
        <end position="239"/>
    </location>
</feature>
<evidence type="ECO:0000313" key="4">
    <source>
        <dbReference type="Proteomes" id="UP000663845"/>
    </source>
</evidence>
<evidence type="ECO:0000259" key="1">
    <source>
        <dbReference type="Pfam" id="PF10021"/>
    </source>
</evidence>
<organism evidence="2 4">
    <name type="scientific">Adineta steineri</name>
    <dbReference type="NCBI Taxonomy" id="433720"/>
    <lineage>
        <taxon>Eukaryota</taxon>
        <taxon>Metazoa</taxon>
        <taxon>Spiralia</taxon>
        <taxon>Gnathifera</taxon>
        <taxon>Rotifera</taxon>
        <taxon>Eurotatoria</taxon>
        <taxon>Bdelloidea</taxon>
        <taxon>Adinetida</taxon>
        <taxon>Adinetidae</taxon>
        <taxon>Adineta</taxon>
    </lineage>
</organism>
<dbReference type="Gene3D" id="3.40.220.10">
    <property type="entry name" value="Leucine Aminopeptidase, subunit E, domain 1"/>
    <property type="match status" value="1"/>
</dbReference>
<dbReference type="Proteomes" id="UP000663845">
    <property type="component" value="Unassembled WGS sequence"/>
</dbReference>
<evidence type="ECO:0000313" key="2">
    <source>
        <dbReference type="EMBL" id="CAF1504091.1"/>
    </source>
</evidence>
<comment type="caution">
    <text evidence="2">The sequence shown here is derived from an EMBL/GenBank/DDBJ whole genome shotgun (WGS) entry which is preliminary data.</text>
</comment>
<reference evidence="2" key="1">
    <citation type="submission" date="2021-02" db="EMBL/GenBank/DDBJ databases">
        <authorList>
            <person name="Nowell W R."/>
        </authorList>
    </citation>
    <scope>NUCLEOTIDE SEQUENCE</scope>
</reference>
<name>A0A815TK37_9BILA</name>